<evidence type="ECO:0000313" key="2">
    <source>
        <dbReference type="EnsemblPlants" id="QL06p000326:mrna:CDS:1"/>
    </source>
</evidence>
<reference evidence="2" key="2">
    <citation type="submission" date="2021-01" db="UniProtKB">
        <authorList>
            <consortium name="EnsemblPlants"/>
        </authorList>
    </citation>
    <scope>IDENTIFICATION</scope>
</reference>
<name>A0A7N2LTM6_QUELO</name>
<feature type="domain" description="DUF4283" evidence="1">
    <location>
        <begin position="31"/>
        <end position="111"/>
    </location>
</feature>
<dbReference type="InterPro" id="IPR040256">
    <property type="entry name" value="At4g02000-like"/>
</dbReference>
<dbReference type="EMBL" id="LRBV02000006">
    <property type="status" value="NOT_ANNOTATED_CDS"/>
    <property type="molecule type" value="Genomic_DNA"/>
</dbReference>
<dbReference type="InParanoid" id="A0A7N2LTM6"/>
<dbReference type="OMA" id="PWFLLEN"/>
<protein>
    <recommendedName>
        <fullName evidence="1">DUF4283 domain-containing protein</fullName>
    </recommendedName>
</protein>
<dbReference type="AlphaFoldDB" id="A0A7N2LTM6"/>
<keyword evidence="3" id="KW-1185">Reference proteome</keyword>
<organism evidence="2 3">
    <name type="scientific">Quercus lobata</name>
    <name type="common">Valley oak</name>
    <dbReference type="NCBI Taxonomy" id="97700"/>
    <lineage>
        <taxon>Eukaryota</taxon>
        <taxon>Viridiplantae</taxon>
        <taxon>Streptophyta</taxon>
        <taxon>Embryophyta</taxon>
        <taxon>Tracheophyta</taxon>
        <taxon>Spermatophyta</taxon>
        <taxon>Magnoliopsida</taxon>
        <taxon>eudicotyledons</taxon>
        <taxon>Gunneridae</taxon>
        <taxon>Pentapetalae</taxon>
        <taxon>rosids</taxon>
        <taxon>fabids</taxon>
        <taxon>Fagales</taxon>
        <taxon>Fagaceae</taxon>
        <taxon>Quercus</taxon>
    </lineage>
</organism>
<evidence type="ECO:0000313" key="3">
    <source>
        <dbReference type="Proteomes" id="UP000594261"/>
    </source>
</evidence>
<proteinExistence type="predicted"/>
<accession>A0A7N2LTM6</accession>
<evidence type="ECO:0000259" key="1">
    <source>
        <dbReference type="Pfam" id="PF14111"/>
    </source>
</evidence>
<dbReference type="Gramene" id="QL06p000326:mrna">
    <property type="protein sequence ID" value="QL06p000326:mrna:CDS:1"/>
    <property type="gene ID" value="QL06p000326"/>
</dbReference>
<dbReference type="Pfam" id="PF14111">
    <property type="entry name" value="DUF4283"/>
    <property type="match status" value="1"/>
</dbReference>
<dbReference type="InterPro" id="IPR025558">
    <property type="entry name" value="DUF4283"/>
</dbReference>
<dbReference type="PANTHER" id="PTHR31286">
    <property type="entry name" value="GLYCINE-RICH CELL WALL STRUCTURAL PROTEIN 1.8-LIKE"/>
    <property type="match status" value="1"/>
</dbReference>
<dbReference type="PANTHER" id="PTHR31286:SF99">
    <property type="entry name" value="DUF4283 DOMAIN-CONTAINING PROTEIN"/>
    <property type="match status" value="1"/>
</dbReference>
<dbReference type="EnsemblPlants" id="QL06p000326:mrna">
    <property type="protein sequence ID" value="QL06p000326:mrna:CDS:1"/>
    <property type="gene ID" value="QL06p000326"/>
</dbReference>
<sequence>MESESSVEVIREGFAVVNLSRETKQRIRAPWTNALIVKVFGKTVGFNYLQSKLHTLWKPTGRTDCVDLECDFFVIRFSCREDHDTVLKKGPWFIREHFLSIRPWVPNFRPNTANIASVAVWVRLPKLPIEYYDAEALKEIEQAIGTVLCIDTHTASETRGR</sequence>
<reference evidence="2 3" key="1">
    <citation type="journal article" date="2016" name="G3 (Bethesda)">
        <title>First Draft Assembly and Annotation of the Genome of a California Endemic Oak Quercus lobata Nee (Fagaceae).</title>
        <authorList>
            <person name="Sork V.L."/>
            <person name="Fitz-Gibbon S.T."/>
            <person name="Puiu D."/>
            <person name="Crepeau M."/>
            <person name="Gugger P.F."/>
            <person name="Sherman R."/>
            <person name="Stevens K."/>
            <person name="Langley C.H."/>
            <person name="Pellegrini M."/>
            <person name="Salzberg S.L."/>
        </authorList>
    </citation>
    <scope>NUCLEOTIDE SEQUENCE [LARGE SCALE GENOMIC DNA]</scope>
    <source>
        <strain evidence="2 3">cv. SW786</strain>
    </source>
</reference>
<dbReference type="Proteomes" id="UP000594261">
    <property type="component" value="Chromosome 6"/>
</dbReference>